<gene>
    <name evidence="2" type="ORF">HF857_12055</name>
</gene>
<dbReference type="GO" id="GO:0006313">
    <property type="term" value="P:DNA transposition"/>
    <property type="evidence" value="ECO:0007669"/>
    <property type="project" value="InterPro"/>
</dbReference>
<proteinExistence type="predicted"/>
<dbReference type="InterPro" id="IPR002513">
    <property type="entry name" value="Tn3_Tnp_DDE_dom"/>
</dbReference>
<evidence type="ECO:0000313" key="2">
    <source>
        <dbReference type="EMBL" id="NME50891.1"/>
    </source>
</evidence>
<dbReference type="GO" id="GO:0004803">
    <property type="term" value="F:transposase activity"/>
    <property type="evidence" value="ECO:0007669"/>
    <property type="project" value="InterPro"/>
</dbReference>
<name>A0A7X9NQ22_9ENTE</name>
<protein>
    <submittedName>
        <fullName evidence="2">Transposase</fullName>
    </submittedName>
</protein>
<accession>A0A7X9NQ22</accession>
<dbReference type="Proteomes" id="UP000588071">
    <property type="component" value="Unassembled WGS sequence"/>
</dbReference>
<comment type="caution">
    <text evidence="2">The sequence shown here is derived from an EMBL/GenBank/DDBJ whole genome shotgun (WGS) entry which is preliminary data.</text>
</comment>
<reference evidence="2 3" key="1">
    <citation type="submission" date="2020-04" db="EMBL/GenBank/DDBJ databases">
        <authorList>
            <person name="Hitch T.C.A."/>
            <person name="Wylensek D."/>
            <person name="Clavel T."/>
        </authorList>
    </citation>
    <scope>NUCLEOTIDE SEQUENCE [LARGE SCALE GENOMIC DNA]</scope>
    <source>
        <strain evidence="2 3">WCA-380-WT-3C</strain>
    </source>
</reference>
<dbReference type="EMBL" id="JABAFV010000045">
    <property type="protein sequence ID" value="NME50891.1"/>
    <property type="molecule type" value="Genomic_DNA"/>
</dbReference>
<evidence type="ECO:0000259" key="1">
    <source>
        <dbReference type="Pfam" id="PF01526"/>
    </source>
</evidence>
<dbReference type="AlphaFoldDB" id="A0A7X9NQ22"/>
<sequence>MFGLGRGITFYNFVSDQYIGFHGMVVPGTLRDSLYLLDGFLNQTSGLESKQIMTDTAGYSDLVFGLFGLLGFQFSPRIANNHGTKLWRIDLTADYKMLNEVSQNKINTTRIEKTGAKYFE</sequence>
<evidence type="ECO:0000313" key="3">
    <source>
        <dbReference type="Proteomes" id="UP000588071"/>
    </source>
</evidence>
<dbReference type="Pfam" id="PF01526">
    <property type="entry name" value="DDE_Tnp_Tn3"/>
    <property type="match status" value="1"/>
</dbReference>
<organism evidence="2 3">
    <name type="scientific">Enterococcus cecorum</name>
    <dbReference type="NCBI Taxonomy" id="44008"/>
    <lineage>
        <taxon>Bacteria</taxon>
        <taxon>Bacillati</taxon>
        <taxon>Bacillota</taxon>
        <taxon>Bacilli</taxon>
        <taxon>Lactobacillales</taxon>
        <taxon>Enterococcaceae</taxon>
        <taxon>Enterococcus</taxon>
    </lineage>
</organism>
<feature type="domain" description="Tn3 transposase DDE" evidence="1">
    <location>
        <begin position="2"/>
        <end position="113"/>
    </location>
</feature>